<feature type="transmembrane region" description="Helical" evidence="10">
    <location>
        <begin position="20"/>
        <end position="38"/>
    </location>
</feature>
<keyword evidence="8 10" id="KW-0472">Membrane</keyword>
<comment type="subcellular location">
    <subcellularLocation>
        <location evidence="1">Membrane</location>
    </subcellularLocation>
</comment>
<keyword evidence="5 9" id="KW-0479">Metal-binding</keyword>
<comment type="caution">
    <text evidence="11">The sequence shown here is derived from an EMBL/GenBank/DDBJ whole genome shotgun (WGS) entry which is preliminary data.</text>
</comment>
<evidence type="ECO:0000256" key="10">
    <source>
        <dbReference type="SAM" id="Phobius"/>
    </source>
</evidence>
<feature type="transmembrane region" description="Helical" evidence="10">
    <location>
        <begin position="101"/>
        <end position="120"/>
    </location>
</feature>
<dbReference type="NCBIfam" id="TIGR02970">
    <property type="entry name" value="succ_dehyd_cytB"/>
    <property type="match status" value="1"/>
</dbReference>
<evidence type="ECO:0000256" key="8">
    <source>
        <dbReference type="ARBA" id="ARBA00023136"/>
    </source>
</evidence>
<evidence type="ECO:0000256" key="2">
    <source>
        <dbReference type="ARBA" id="ARBA00007244"/>
    </source>
</evidence>
<evidence type="ECO:0000256" key="6">
    <source>
        <dbReference type="ARBA" id="ARBA00022989"/>
    </source>
</evidence>
<evidence type="ECO:0000256" key="4">
    <source>
        <dbReference type="ARBA" id="ARBA00022692"/>
    </source>
</evidence>
<sequence length="127" mass="14230">MPSSPAGTLYRGREGMWSWVAHRITGVTLFFFLFAHVIDTSMVRVSPEAYNTAVETYKNPIVGIMEVGLVAAFLFHGLNGIRVILVDFWSKGPRFQKQMTYGVLGIWVVLMIPFVIRHLSNVFGGGH</sequence>
<dbReference type="SUPFAM" id="SSF81343">
    <property type="entry name" value="Fumarate reductase respiratory complex transmembrane subunits"/>
    <property type="match status" value="1"/>
</dbReference>
<feature type="transmembrane region" description="Helical" evidence="10">
    <location>
        <begin position="67"/>
        <end position="89"/>
    </location>
</feature>
<organism evidence="11 12">
    <name type="scientific">Nocardioides iriomotensis</name>
    <dbReference type="NCBI Taxonomy" id="715784"/>
    <lineage>
        <taxon>Bacteria</taxon>
        <taxon>Bacillati</taxon>
        <taxon>Actinomycetota</taxon>
        <taxon>Actinomycetes</taxon>
        <taxon>Propionibacteriales</taxon>
        <taxon>Nocardioidaceae</taxon>
        <taxon>Nocardioides</taxon>
    </lineage>
</organism>
<dbReference type="RefSeq" id="WP_129986568.1">
    <property type="nucleotide sequence ID" value="NZ_SDPU01000020.1"/>
</dbReference>
<dbReference type="InterPro" id="IPR000701">
    <property type="entry name" value="SuccDH_FuR_B_TM-su"/>
</dbReference>
<dbReference type="Pfam" id="PF01127">
    <property type="entry name" value="Sdh_cyt"/>
    <property type="match status" value="1"/>
</dbReference>
<reference evidence="11 12" key="1">
    <citation type="submission" date="2019-01" db="EMBL/GenBank/DDBJ databases">
        <title>Nocardioides guangzhouensis sp. nov., an actinobacterium isolated from soil.</title>
        <authorList>
            <person name="Fu Y."/>
            <person name="Cai Y."/>
            <person name="Lin Z."/>
            <person name="Chen P."/>
        </authorList>
    </citation>
    <scope>NUCLEOTIDE SEQUENCE [LARGE SCALE GENOMIC DNA]</scope>
    <source>
        <strain evidence="11 12">NBRC 105384</strain>
    </source>
</reference>
<comment type="similarity">
    <text evidence="2">Belongs to the cytochrome b560 family.</text>
</comment>
<evidence type="ECO:0000256" key="3">
    <source>
        <dbReference type="ARBA" id="ARBA00022617"/>
    </source>
</evidence>
<feature type="binding site" description="axial binding residue" evidence="9">
    <location>
        <position position="76"/>
    </location>
    <ligand>
        <name>heme</name>
        <dbReference type="ChEBI" id="CHEBI:30413"/>
        <note>ligand shared with second transmembrane subunit</note>
    </ligand>
    <ligandPart>
        <name>Fe</name>
        <dbReference type="ChEBI" id="CHEBI:18248"/>
    </ligandPart>
</feature>
<keyword evidence="3 9" id="KW-0349">Heme</keyword>
<dbReference type="EMBL" id="SDPU01000020">
    <property type="protein sequence ID" value="RYU12749.1"/>
    <property type="molecule type" value="Genomic_DNA"/>
</dbReference>
<gene>
    <name evidence="11" type="primary">sdhC</name>
    <name evidence="11" type="ORF">ETU37_07175</name>
</gene>
<dbReference type="Gene3D" id="1.20.1300.10">
    <property type="entry name" value="Fumarate reductase/succinate dehydrogenase, transmembrane subunit"/>
    <property type="match status" value="1"/>
</dbReference>
<dbReference type="OrthoDB" id="276905at2"/>
<evidence type="ECO:0000256" key="7">
    <source>
        <dbReference type="ARBA" id="ARBA00023004"/>
    </source>
</evidence>
<dbReference type="Proteomes" id="UP000291189">
    <property type="component" value="Unassembled WGS sequence"/>
</dbReference>
<keyword evidence="12" id="KW-1185">Reference proteome</keyword>
<dbReference type="GO" id="GO:0016020">
    <property type="term" value="C:membrane"/>
    <property type="evidence" value="ECO:0007669"/>
    <property type="project" value="UniProtKB-SubCell"/>
</dbReference>
<evidence type="ECO:0000256" key="1">
    <source>
        <dbReference type="ARBA" id="ARBA00004370"/>
    </source>
</evidence>
<evidence type="ECO:0000256" key="5">
    <source>
        <dbReference type="ARBA" id="ARBA00022723"/>
    </source>
</evidence>
<dbReference type="GO" id="GO:0009055">
    <property type="term" value="F:electron transfer activity"/>
    <property type="evidence" value="ECO:0007669"/>
    <property type="project" value="InterPro"/>
</dbReference>
<dbReference type="InterPro" id="IPR039023">
    <property type="entry name" value="SdhC_prok"/>
</dbReference>
<dbReference type="InterPro" id="IPR014314">
    <property type="entry name" value="Succ_DH_cytb556"/>
</dbReference>
<proteinExistence type="inferred from homology"/>
<dbReference type="AlphaFoldDB" id="A0A4Q5J541"/>
<keyword evidence="6 10" id="KW-1133">Transmembrane helix</keyword>
<comment type="cofactor">
    <cofactor evidence="9">
        <name>heme</name>
        <dbReference type="ChEBI" id="CHEBI:30413"/>
    </cofactor>
    <text evidence="9">The heme is bound between the two transmembrane subunits.</text>
</comment>
<evidence type="ECO:0000256" key="9">
    <source>
        <dbReference type="PIRSR" id="PIRSR000178-1"/>
    </source>
</evidence>
<dbReference type="PIRSF" id="PIRSF000178">
    <property type="entry name" value="SDH_cyt_b560"/>
    <property type="match status" value="1"/>
</dbReference>
<dbReference type="PANTHER" id="PTHR41910:SF1">
    <property type="entry name" value="SUCCINATE DEHYDROGENASE HYDROPHOBIC MEMBRANE ANCHOR SUBUNIT"/>
    <property type="match status" value="1"/>
</dbReference>
<evidence type="ECO:0000313" key="11">
    <source>
        <dbReference type="EMBL" id="RYU12749.1"/>
    </source>
</evidence>
<dbReference type="CDD" id="cd03501">
    <property type="entry name" value="SQR_TypeA_SdhC_like"/>
    <property type="match status" value="1"/>
</dbReference>
<evidence type="ECO:0000313" key="12">
    <source>
        <dbReference type="Proteomes" id="UP000291189"/>
    </source>
</evidence>
<dbReference type="PANTHER" id="PTHR41910">
    <property type="entry name" value="SUCCINATE DEHYDROGENASE 2 MEMBRANE SUBUNIT SDHC"/>
    <property type="match status" value="1"/>
</dbReference>
<dbReference type="GO" id="GO:0046872">
    <property type="term" value="F:metal ion binding"/>
    <property type="evidence" value="ECO:0007669"/>
    <property type="project" value="UniProtKB-KW"/>
</dbReference>
<dbReference type="InterPro" id="IPR034804">
    <property type="entry name" value="SQR/QFR_C/D"/>
</dbReference>
<name>A0A4Q5J541_9ACTN</name>
<accession>A0A4Q5J541</accession>
<keyword evidence="7 9" id="KW-0408">Iron</keyword>
<dbReference type="GO" id="GO:0006099">
    <property type="term" value="P:tricarboxylic acid cycle"/>
    <property type="evidence" value="ECO:0007669"/>
    <property type="project" value="InterPro"/>
</dbReference>
<protein>
    <submittedName>
        <fullName evidence="11">Succinate dehydrogenase, cytochrome b556 subunit</fullName>
    </submittedName>
</protein>
<keyword evidence="4 10" id="KW-0812">Transmembrane</keyword>